<sequence>MKKSIIALAMVSSFATNAAYLDEETGDVVVAENPELIGDSSGSQEEKVNYGDPTASYTGLGLERAGSNSKVTGVWGMGEHIITGEVGYHHRDKNVNFRGRYFNIDRDTNFGWSVDAMGHKAKKDGVSDSSLVGLVGGLYKWQATDNIIIAPMLYAGYGSVSVEGKQDGDKQKYSRSSGLIQTGVYGMYGFEAGHWLYANPKTTYIENAPVKASERFQNEIELGAGFMVSDNQSLGVKYTVSKLGSMKTETQGAVNYYLYF</sequence>
<dbReference type="RefSeq" id="WP_289962936.1">
    <property type="nucleotide sequence ID" value="NZ_JAUEOZ010000002.1"/>
</dbReference>
<evidence type="ECO:0008006" key="4">
    <source>
        <dbReference type="Google" id="ProtNLM"/>
    </source>
</evidence>
<keyword evidence="1" id="KW-0732">Signal</keyword>
<feature type="chain" id="PRO_5045605223" description="Porin family protein" evidence="1">
    <location>
        <begin position="19"/>
        <end position="260"/>
    </location>
</feature>
<organism evidence="2 3">
    <name type="scientific">Vibrio agarivorans</name>
    <dbReference type="NCBI Taxonomy" id="153622"/>
    <lineage>
        <taxon>Bacteria</taxon>
        <taxon>Pseudomonadati</taxon>
        <taxon>Pseudomonadota</taxon>
        <taxon>Gammaproteobacteria</taxon>
        <taxon>Vibrionales</taxon>
        <taxon>Vibrionaceae</taxon>
        <taxon>Vibrio</taxon>
    </lineage>
</organism>
<dbReference type="EMBL" id="JAUEOZ010000002">
    <property type="protein sequence ID" value="MDN2482882.1"/>
    <property type="molecule type" value="Genomic_DNA"/>
</dbReference>
<evidence type="ECO:0000313" key="3">
    <source>
        <dbReference type="Proteomes" id="UP001169719"/>
    </source>
</evidence>
<proteinExistence type="predicted"/>
<evidence type="ECO:0000313" key="2">
    <source>
        <dbReference type="EMBL" id="MDN2482882.1"/>
    </source>
</evidence>
<keyword evidence="3" id="KW-1185">Reference proteome</keyword>
<accession>A0ABT7Y4G2</accession>
<reference evidence="2" key="1">
    <citation type="submission" date="2024-05" db="EMBL/GenBank/DDBJ databases">
        <title>Genome Sequences of Four Agar- Degrading Marine Bacteria.</title>
        <authorList>
            <person name="Phillips E.K."/>
            <person name="Shaffer J.C."/>
            <person name="Henson M.W."/>
            <person name="Temperton B."/>
            <person name="Thrash C.J."/>
            <person name="Martin M.O."/>
        </authorList>
    </citation>
    <scope>NUCLEOTIDE SEQUENCE</scope>
    <source>
        <strain evidence="2">EKP203</strain>
    </source>
</reference>
<comment type="caution">
    <text evidence="2">The sequence shown here is derived from an EMBL/GenBank/DDBJ whole genome shotgun (WGS) entry which is preliminary data.</text>
</comment>
<name>A0ABT7Y4G2_9VIBR</name>
<feature type="signal peptide" evidence="1">
    <location>
        <begin position="1"/>
        <end position="18"/>
    </location>
</feature>
<gene>
    <name evidence="2" type="ORF">QWJ08_16190</name>
</gene>
<evidence type="ECO:0000256" key="1">
    <source>
        <dbReference type="SAM" id="SignalP"/>
    </source>
</evidence>
<dbReference type="Proteomes" id="UP001169719">
    <property type="component" value="Unassembled WGS sequence"/>
</dbReference>
<protein>
    <recommendedName>
        <fullName evidence="4">Porin family protein</fullName>
    </recommendedName>
</protein>